<gene>
    <name evidence="5" type="ORF">QTH91_21220</name>
</gene>
<dbReference type="RefSeq" id="WP_286662134.1">
    <property type="nucleotide sequence ID" value="NZ_JASZYV010000005.1"/>
</dbReference>
<accession>A0ABT7NGE6</accession>
<evidence type="ECO:0000259" key="4">
    <source>
        <dbReference type="PROSITE" id="PS50995"/>
    </source>
</evidence>
<evidence type="ECO:0000256" key="2">
    <source>
        <dbReference type="ARBA" id="ARBA00023125"/>
    </source>
</evidence>
<dbReference type="InterPro" id="IPR052067">
    <property type="entry name" value="Metal_resp_HTH_trans_reg"/>
</dbReference>
<dbReference type="InterPro" id="IPR036390">
    <property type="entry name" value="WH_DNA-bd_sf"/>
</dbReference>
<sequence>MTTEPSTDFSSGAAAHAAAGANASSQDELLLLRLVRVVNMAARPFAQTVGREYQLSLPEWRVMAVVARYPGSTASQVCDLCGMDKMTVSRALAGLEQSQRLERCADETDHRCTRLYLSEAGSTLHGIVHEKARMRELQLFAGTTPAERERLSATLDKVVAAMARHDV</sequence>
<keyword evidence="6" id="KW-1185">Reference proteome</keyword>
<dbReference type="SUPFAM" id="SSF46785">
    <property type="entry name" value="Winged helix' DNA-binding domain"/>
    <property type="match status" value="1"/>
</dbReference>
<dbReference type="Proteomes" id="UP001174908">
    <property type="component" value="Unassembled WGS sequence"/>
</dbReference>
<dbReference type="PROSITE" id="PS50995">
    <property type="entry name" value="HTH_MARR_2"/>
    <property type="match status" value="1"/>
</dbReference>
<keyword evidence="2" id="KW-0238">DNA-binding</keyword>
<evidence type="ECO:0000313" key="5">
    <source>
        <dbReference type="EMBL" id="MDM0047026.1"/>
    </source>
</evidence>
<evidence type="ECO:0000256" key="1">
    <source>
        <dbReference type="ARBA" id="ARBA00023015"/>
    </source>
</evidence>
<keyword evidence="1" id="KW-0805">Transcription regulation</keyword>
<dbReference type="PANTHER" id="PTHR35790:SF4">
    <property type="entry name" value="HTH-TYPE TRANSCRIPTIONAL REGULATOR PCHR"/>
    <property type="match status" value="1"/>
</dbReference>
<reference evidence="5" key="1">
    <citation type="submission" date="2023-06" db="EMBL/GenBank/DDBJ databases">
        <authorList>
            <person name="Jiang Y."/>
            <person name="Liu Q."/>
        </authorList>
    </citation>
    <scope>NUCLEOTIDE SEQUENCE</scope>
    <source>
        <strain evidence="5">CGMCC 1.12089</strain>
    </source>
</reference>
<evidence type="ECO:0000256" key="3">
    <source>
        <dbReference type="ARBA" id="ARBA00023163"/>
    </source>
</evidence>
<feature type="domain" description="HTH marR-type" evidence="4">
    <location>
        <begin position="28"/>
        <end position="160"/>
    </location>
</feature>
<dbReference type="InterPro" id="IPR036388">
    <property type="entry name" value="WH-like_DNA-bd_sf"/>
</dbReference>
<dbReference type="SMART" id="SM00347">
    <property type="entry name" value="HTH_MARR"/>
    <property type="match status" value="1"/>
</dbReference>
<protein>
    <submittedName>
        <fullName evidence="5">MarR family winged helix-turn-helix transcriptional regulator</fullName>
    </submittedName>
</protein>
<comment type="caution">
    <text evidence="5">The sequence shown here is derived from an EMBL/GenBank/DDBJ whole genome shotgun (WGS) entry which is preliminary data.</text>
</comment>
<name>A0ABT7NGE6_9BURK</name>
<dbReference type="Gene3D" id="1.10.10.10">
    <property type="entry name" value="Winged helix-like DNA-binding domain superfamily/Winged helix DNA-binding domain"/>
    <property type="match status" value="1"/>
</dbReference>
<dbReference type="EMBL" id="JASZYV010000005">
    <property type="protein sequence ID" value="MDM0047026.1"/>
    <property type="molecule type" value="Genomic_DNA"/>
</dbReference>
<organism evidence="5 6">
    <name type="scientific">Variovorax dokdonensis</name>
    <dbReference type="NCBI Taxonomy" id="344883"/>
    <lineage>
        <taxon>Bacteria</taxon>
        <taxon>Pseudomonadati</taxon>
        <taxon>Pseudomonadota</taxon>
        <taxon>Betaproteobacteria</taxon>
        <taxon>Burkholderiales</taxon>
        <taxon>Comamonadaceae</taxon>
        <taxon>Variovorax</taxon>
    </lineage>
</organism>
<keyword evidence="3" id="KW-0804">Transcription</keyword>
<dbReference type="PANTHER" id="PTHR35790">
    <property type="entry name" value="HTH-TYPE TRANSCRIPTIONAL REGULATOR PCHR"/>
    <property type="match status" value="1"/>
</dbReference>
<dbReference type="InterPro" id="IPR000835">
    <property type="entry name" value="HTH_MarR-typ"/>
</dbReference>
<dbReference type="Pfam" id="PF12802">
    <property type="entry name" value="MarR_2"/>
    <property type="match status" value="1"/>
</dbReference>
<proteinExistence type="predicted"/>
<evidence type="ECO:0000313" key="6">
    <source>
        <dbReference type="Proteomes" id="UP001174908"/>
    </source>
</evidence>